<dbReference type="Gene3D" id="3.40.50.300">
    <property type="entry name" value="P-loop containing nucleotide triphosphate hydrolases"/>
    <property type="match status" value="1"/>
</dbReference>
<proteinExistence type="predicted"/>
<dbReference type="Gene3D" id="3.30.420.240">
    <property type="match status" value="1"/>
</dbReference>
<dbReference type="InterPro" id="IPR027417">
    <property type="entry name" value="P-loop_NTPase"/>
</dbReference>
<name>A0A4R5Q9G2_9PROT</name>
<evidence type="ECO:0000313" key="4">
    <source>
        <dbReference type="Proteomes" id="UP000295096"/>
    </source>
</evidence>
<keyword evidence="4" id="KW-1185">Reference proteome</keyword>
<feature type="domain" description="Terminase large subunit gp17-like C-terminal" evidence="2">
    <location>
        <begin position="274"/>
        <end position="422"/>
    </location>
</feature>
<dbReference type="EMBL" id="SMSJ01000095">
    <property type="protein sequence ID" value="TDH58807.1"/>
    <property type="molecule type" value="Genomic_DNA"/>
</dbReference>
<dbReference type="Pfam" id="PF17289">
    <property type="entry name" value="Terminase_6C"/>
    <property type="match status" value="1"/>
</dbReference>
<evidence type="ECO:0000313" key="3">
    <source>
        <dbReference type="EMBL" id="TDH58807.1"/>
    </source>
</evidence>
<protein>
    <submittedName>
        <fullName evidence="3">ATP-binding protein</fullName>
    </submittedName>
</protein>
<gene>
    <name evidence="3" type="ORF">E2C06_30530</name>
</gene>
<dbReference type="AlphaFoldDB" id="A0A4R5Q9G2"/>
<comment type="caution">
    <text evidence="3">The sequence shown here is derived from an EMBL/GenBank/DDBJ whole genome shotgun (WGS) entry which is preliminary data.</text>
</comment>
<dbReference type="InterPro" id="IPR035421">
    <property type="entry name" value="Terminase_6C"/>
</dbReference>
<evidence type="ECO:0000256" key="1">
    <source>
        <dbReference type="ARBA" id="ARBA00022612"/>
    </source>
</evidence>
<evidence type="ECO:0000259" key="2">
    <source>
        <dbReference type="Pfam" id="PF17289"/>
    </source>
</evidence>
<organism evidence="3 4">
    <name type="scientific">Dankookia rubra</name>
    <dbReference type="NCBI Taxonomy" id="1442381"/>
    <lineage>
        <taxon>Bacteria</taxon>
        <taxon>Pseudomonadati</taxon>
        <taxon>Pseudomonadota</taxon>
        <taxon>Alphaproteobacteria</taxon>
        <taxon>Acetobacterales</taxon>
        <taxon>Roseomonadaceae</taxon>
        <taxon>Dankookia</taxon>
    </lineage>
</organism>
<keyword evidence="3" id="KW-0547">Nucleotide-binding</keyword>
<dbReference type="Proteomes" id="UP000295096">
    <property type="component" value="Unassembled WGS sequence"/>
</dbReference>
<accession>A0A4R5Q9G2</accession>
<sequence length="440" mass="47296">MTVGLDLAALLTALPTDKAAAVAARAKWLEQARPKQIPPPGDWFVFLAMAGRGFGKSLLGAQEAWWTAAWNDGARVAVVAPTAGDLRRICFESESGILRAVPAECLEGGNPTTAYNRSLFELRFANGSVIQGYSAAEPDRLRGPNHSWVWCDEIAAWDRAVEAWNMLTMTLRIGSKPQVVATTTPRPVPLVRDLVARAGRDVHLVRGSTRENAANLAPAFLEQLEARFAGTRIGRQELEAEILTDLAGALWSRAMIEASRIAEAPASLQRIVVAVDPSGASDEEDENADEIGIVVAGIDREGVGYILEDGSLKASPEAWGVQTVALFDKWSADRVVVERNYGGAMAEAVIRASRKGVPVTMVTASRGKIVRAEPIAALFEKGRVRLVGSFPRLEDQLAGFTRSGFKGSGSPDRADAAVWGLSDLMLSDTPVFDTSYSWVG</sequence>
<keyword evidence="3" id="KW-0067">ATP-binding</keyword>
<dbReference type="OrthoDB" id="4519042at2"/>
<reference evidence="3 4" key="1">
    <citation type="journal article" date="2016" name="J. Microbiol.">
        <title>Dankookia rubra gen. nov., sp. nov., an alphaproteobacterium isolated from sediment of a shallow stream.</title>
        <authorList>
            <person name="Kim W.H."/>
            <person name="Kim D.H."/>
            <person name="Kang K."/>
            <person name="Ahn T.Y."/>
        </authorList>
    </citation>
    <scope>NUCLEOTIDE SEQUENCE [LARGE SCALE GENOMIC DNA]</scope>
    <source>
        <strain evidence="3 4">JCM30602</strain>
    </source>
</reference>
<keyword evidence="1" id="KW-1188">Viral release from host cell</keyword>
<dbReference type="Pfam" id="PF03237">
    <property type="entry name" value="Terminase_6N"/>
    <property type="match status" value="1"/>
</dbReference>
<dbReference type="GO" id="GO:0005524">
    <property type="term" value="F:ATP binding"/>
    <property type="evidence" value="ECO:0007669"/>
    <property type="project" value="UniProtKB-KW"/>
</dbReference>